<comment type="caution">
    <text evidence="1">The sequence shown here is derived from an EMBL/GenBank/DDBJ whole genome shotgun (WGS) entry which is preliminary data.</text>
</comment>
<dbReference type="EMBL" id="BKCJ011337746">
    <property type="protein sequence ID" value="GFD22515.1"/>
    <property type="molecule type" value="Genomic_DNA"/>
</dbReference>
<reference evidence="1" key="1">
    <citation type="journal article" date="2019" name="Sci. Rep.">
        <title>Draft genome of Tanacetum cinerariifolium, the natural source of mosquito coil.</title>
        <authorList>
            <person name="Yamashiro T."/>
            <person name="Shiraishi A."/>
            <person name="Satake H."/>
            <person name="Nakayama K."/>
        </authorList>
    </citation>
    <scope>NUCLEOTIDE SEQUENCE</scope>
</reference>
<name>A0A699UHP9_TANCI</name>
<evidence type="ECO:0000313" key="1">
    <source>
        <dbReference type="EMBL" id="GFD22515.1"/>
    </source>
</evidence>
<gene>
    <name evidence="1" type="ORF">Tci_894484</name>
</gene>
<proteinExistence type="predicted"/>
<protein>
    <submittedName>
        <fullName evidence="1">Uncharacterized protein</fullName>
    </submittedName>
</protein>
<sequence length="110" mass="13129">MALPAISVSVDSREESFGDTIEIRGIQERLLEMAIRRWEEIDEELRTLREKTFMVETKRITLRARVRSLEVVKTWFHGIVRDEREARARIECQLGLVQEELESLWRSRFP</sequence>
<dbReference type="AlphaFoldDB" id="A0A699UHP9"/>
<organism evidence="1">
    <name type="scientific">Tanacetum cinerariifolium</name>
    <name type="common">Dalmatian daisy</name>
    <name type="synonym">Chrysanthemum cinerariifolium</name>
    <dbReference type="NCBI Taxonomy" id="118510"/>
    <lineage>
        <taxon>Eukaryota</taxon>
        <taxon>Viridiplantae</taxon>
        <taxon>Streptophyta</taxon>
        <taxon>Embryophyta</taxon>
        <taxon>Tracheophyta</taxon>
        <taxon>Spermatophyta</taxon>
        <taxon>Magnoliopsida</taxon>
        <taxon>eudicotyledons</taxon>
        <taxon>Gunneridae</taxon>
        <taxon>Pentapetalae</taxon>
        <taxon>asterids</taxon>
        <taxon>campanulids</taxon>
        <taxon>Asterales</taxon>
        <taxon>Asteraceae</taxon>
        <taxon>Asteroideae</taxon>
        <taxon>Anthemideae</taxon>
        <taxon>Anthemidinae</taxon>
        <taxon>Tanacetum</taxon>
    </lineage>
</organism>
<accession>A0A699UHP9</accession>